<comment type="caution">
    <text evidence="6">The sequence shown here is derived from an EMBL/GenBank/DDBJ whole genome shotgun (WGS) entry which is preliminary data.</text>
</comment>
<keyword evidence="4" id="KW-0560">Oxidoreductase</keyword>
<evidence type="ECO:0000256" key="1">
    <source>
        <dbReference type="ARBA" id="ARBA00010139"/>
    </source>
</evidence>
<evidence type="ECO:0000313" key="7">
    <source>
        <dbReference type="Proteomes" id="UP000092993"/>
    </source>
</evidence>
<dbReference type="GO" id="GO:0050660">
    <property type="term" value="F:flavin adenine dinucleotide binding"/>
    <property type="evidence" value="ECO:0007669"/>
    <property type="project" value="InterPro"/>
</dbReference>
<dbReference type="InterPro" id="IPR020946">
    <property type="entry name" value="Flavin_mOase-like"/>
</dbReference>
<dbReference type="Gene3D" id="3.50.50.60">
    <property type="entry name" value="FAD/NAD(P)-binding domain"/>
    <property type="match status" value="2"/>
</dbReference>
<organism evidence="6 7">
    <name type="scientific">Grifola frondosa</name>
    <name type="common">Maitake</name>
    <name type="synonym">Polyporus frondosus</name>
    <dbReference type="NCBI Taxonomy" id="5627"/>
    <lineage>
        <taxon>Eukaryota</taxon>
        <taxon>Fungi</taxon>
        <taxon>Dikarya</taxon>
        <taxon>Basidiomycota</taxon>
        <taxon>Agaricomycotina</taxon>
        <taxon>Agaricomycetes</taxon>
        <taxon>Polyporales</taxon>
        <taxon>Grifolaceae</taxon>
        <taxon>Grifola</taxon>
    </lineage>
</organism>
<dbReference type="InterPro" id="IPR051209">
    <property type="entry name" value="FAD-bind_Monooxygenase_sf"/>
</dbReference>
<proteinExistence type="inferred from homology"/>
<evidence type="ECO:0000256" key="4">
    <source>
        <dbReference type="ARBA" id="ARBA00023002"/>
    </source>
</evidence>
<dbReference type="PANTHER" id="PTHR42877:SF4">
    <property type="entry name" value="FAD_NAD(P)-BINDING DOMAIN-CONTAINING PROTEIN-RELATED"/>
    <property type="match status" value="1"/>
</dbReference>
<keyword evidence="7" id="KW-1185">Reference proteome</keyword>
<evidence type="ECO:0000256" key="5">
    <source>
        <dbReference type="SAM" id="Phobius"/>
    </source>
</evidence>
<dbReference type="OMA" id="DVASHFY"/>
<sequence>MYIICRHSTPICWLRIGVVKLIGRGFSNEISGSSGPQHINTASKTIVIVGGGIGGLMFVIGLKRQLGFEDFIIYEKASDIGGTWRENTYPGCASDIATHWYSLSNGSHPTLLQHDQHVVLNTEVVSAEWIANQQHYRIIIKDLVSGTQSTISARVLVCATGILHVPCIPQDLQGIDRFKGESFHSARWNHEVDLSGKQVAVIGNGASASQLIPMITRDSSVQVVNFCRTPAWFLPRSKRLYTDREKWVFANIPFALRLYRNVAMFLNDAHYLVFMLKGKNLLRDITEGYCLQYMKRTAPTEYYEKLVPDIPLGCKRMIIDTPGEGYLAALHRPNMSINWDGIITITEDGILTQKGDNIPFDVIIFATGFKTNNVPFRITGRDKRTLQDYYHSQGGATAYLGTTVSGFPNLYLISGPNTVTSHASVIFSEEVQINYIMQLIKPLLNGSVASLEVTAEASDAYNDKIQARLAGSMYTYCTSWYLADGTKKIVAPFPGPLILFWWLLRRPVWQDYHAVDAERWMRQRRMEMFGWYLILLVSFLILVHIISFLG</sequence>
<dbReference type="AlphaFoldDB" id="A0A1C7LSD0"/>
<keyword evidence="2" id="KW-0285">Flavoprotein</keyword>
<dbReference type="Proteomes" id="UP000092993">
    <property type="component" value="Unassembled WGS sequence"/>
</dbReference>
<dbReference type="GO" id="GO:0050661">
    <property type="term" value="F:NADP binding"/>
    <property type="evidence" value="ECO:0007669"/>
    <property type="project" value="InterPro"/>
</dbReference>
<keyword evidence="5" id="KW-0812">Transmembrane</keyword>
<dbReference type="SUPFAM" id="SSF51905">
    <property type="entry name" value="FAD/NAD(P)-binding domain"/>
    <property type="match status" value="2"/>
</dbReference>
<dbReference type="GO" id="GO:0004499">
    <property type="term" value="F:N,N-dimethylaniline monooxygenase activity"/>
    <property type="evidence" value="ECO:0007669"/>
    <property type="project" value="InterPro"/>
</dbReference>
<dbReference type="Pfam" id="PF00743">
    <property type="entry name" value="FMO-like"/>
    <property type="match status" value="1"/>
</dbReference>
<feature type="transmembrane region" description="Helical" evidence="5">
    <location>
        <begin position="529"/>
        <end position="549"/>
    </location>
</feature>
<keyword evidence="5" id="KW-1133">Transmembrane helix</keyword>
<name>A0A1C7LSD0_GRIFR</name>
<dbReference type="InterPro" id="IPR036188">
    <property type="entry name" value="FAD/NAD-bd_sf"/>
</dbReference>
<dbReference type="EMBL" id="LUGG01000027">
    <property type="protein sequence ID" value="OBZ66829.1"/>
    <property type="molecule type" value="Genomic_DNA"/>
</dbReference>
<reference evidence="6 7" key="1">
    <citation type="submission" date="2016-03" db="EMBL/GenBank/DDBJ databases">
        <title>Whole genome sequencing of Grifola frondosa 9006-11.</title>
        <authorList>
            <person name="Min B."/>
            <person name="Park H."/>
            <person name="Kim J.-G."/>
            <person name="Cho H."/>
            <person name="Oh Y.-L."/>
            <person name="Kong W.-S."/>
            <person name="Choi I.-G."/>
        </authorList>
    </citation>
    <scope>NUCLEOTIDE SEQUENCE [LARGE SCALE GENOMIC DNA]</scope>
    <source>
        <strain evidence="6 7">9006-11</strain>
    </source>
</reference>
<keyword evidence="3" id="KW-0274">FAD</keyword>
<gene>
    <name evidence="6" type="ORF">A0H81_13074</name>
</gene>
<comment type="similarity">
    <text evidence="1">Belongs to the FAD-binding monooxygenase family.</text>
</comment>
<protein>
    <submittedName>
        <fullName evidence="6">Baeyer-Villiger monooxygenase</fullName>
    </submittedName>
</protein>
<dbReference type="OrthoDB" id="74360at2759"/>
<dbReference type="PANTHER" id="PTHR42877">
    <property type="entry name" value="L-ORNITHINE N(5)-MONOOXYGENASE-RELATED"/>
    <property type="match status" value="1"/>
</dbReference>
<evidence type="ECO:0000256" key="2">
    <source>
        <dbReference type="ARBA" id="ARBA00022630"/>
    </source>
</evidence>
<evidence type="ECO:0000256" key="3">
    <source>
        <dbReference type="ARBA" id="ARBA00022827"/>
    </source>
</evidence>
<keyword evidence="5" id="KW-0472">Membrane</keyword>
<accession>A0A1C7LSD0</accession>
<keyword evidence="6" id="KW-0503">Monooxygenase</keyword>
<dbReference type="Pfam" id="PF13450">
    <property type="entry name" value="NAD_binding_8"/>
    <property type="match status" value="1"/>
</dbReference>
<dbReference type="STRING" id="5627.A0A1C7LSD0"/>
<evidence type="ECO:0000313" key="6">
    <source>
        <dbReference type="EMBL" id="OBZ66829.1"/>
    </source>
</evidence>
<feature type="transmembrane region" description="Helical" evidence="5">
    <location>
        <begin position="42"/>
        <end position="62"/>
    </location>
</feature>